<protein>
    <recommendedName>
        <fullName evidence="1">Retroviral polymerase SH3-like domain-containing protein</fullName>
    </recommendedName>
</protein>
<accession>A0A9P6NND6</accession>
<sequence>MFYRRKPQMDHSYGGFGAVAFVHQHKAQHNRKLDDRVTRCDMIGYIDGGKGGFCYEPRLRNDTQISSSAIPL</sequence>
<gene>
    <name evidence="2" type="ORF">CROQUDRAFT_656244</name>
</gene>
<dbReference type="InterPro" id="IPR057670">
    <property type="entry name" value="SH3_retrovirus"/>
</dbReference>
<dbReference type="EMBL" id="MU167249">
    <property type="protein sequence ID" value="KAG0147319.1"/>
    <property type="molecule type" value="Genomic_DNA"/>
</dbReference>
<name>A0A9P6NND6_9BASI</name>
<evidence type="ECO:0000313" key="2">
    <source>
        <dbReference type="EMBL" id="KAG0147319.1"/>
    </source>
</evidence>
<dbReference type="Pfam" id="PF25597">
    <property type="entry name" value="SH3_retrovirus"/>
    <property type="match status" value="1"/>
</dbReference>
<organism evidence="2 3">
    <name type="scientific">Cronartium quercuum f. sp. fusiforme G11</name>
    <dbReference type="NCBI Taxonomy" id="708437"/>
    <lineage>
        <taxon>Eukaryota</taxon>
        <taxon>Fungi</taxon>
        <taxon>Dikarya</taxon>
        <taxon>Basidiomycota</taxon>
        <taxon>Pucciniomycotina</taxon>
        <taxon>Pucciniomycetes</taxon>
        <taxon>Pucciniales</taxon>
        <taxon>Coleosporiaceae</taxon>
        <taxon>Cronartium</taxon>
    </lineage>
</organism>
<proteinExistence type="predicted"/>
<reference evidence="2" key="1">
    <citation type="submission" date="2013-11" db="EMBL/GenBank/DDBJ databases">
        <title>Genome sequence of the fusiform rust pathogen reveals effectors for host alternation and coevolution with pine.</title>
        <authorList>
            <consortium name="DOE Joint Genome Institute"/>
            <person name="Smith K."/>
            <person name="Pendleton A."/>
            <person name="Kubisiak T."/>
            <person name="Anderson C."/>
            <person name="Salamov A."/>
            <person name="Aerts A."/>
            <person name="Riley R."/>
            <person name="Clum A."/>
            <person name="Lindquist E."/>
            <person name="Ence D."/>
            <person name="Campbell M."/>
            <person name="Kronenberg Z."/>
            <person name="Feau N."/>
            <person name="Dhillon B."/>
            <person name="Hamelin R."/>
            <person name="Burleigh J."/>
            <person name="Smith J."/>
            <person name="Yandell M."/>
            <person name="Nelson C."/>
            <person name="Grigoriev I."/>
            <person name="Davis J."/>
        </authorList>
    </citation>
    <scope>NUCLEOTIDE SEQUENCE</scope>
    <source>
        <strain evidence="2">G11</strain>
    </source>
</reference>
<feature type="domain" description="Retroviral polymerase SH3-like" evidence="1">
    <location>
        <begin position="19"/>
        <end position="59"/>
    </location>
</feature>
<dbReference type="OrthoDB" id="3243429at2759"/>
<evidence type="ECO:0000259" key="1">
    <source>
        <dbReference type="Pfam" id="PF25597"/>
    </source>
</evidence>
<keyword evidence="3" id="KW-1185">Reference proteome</keyword>
<comment type="caution">
    <text evidence="2">The sequence shown here is derived from an EMBL/GenBank/DDBJ whole genome shotgun (WGS) entry which is preliminary data.</text>
</comment>
<evidence type="ECO:0000313" key="3">
    <source>
        <dbReference type="Proteomes" id="UP000886653"/>
    </source>
</evidence>
<dbReference type="AlphaFoldDB" id="A0A9P6NND6"/>
<dbReference type="Proteomes" id="UP000886653">
    <property type="component" value="Unassembled WGS sequence"/>
</dbReference>